<dbReference type="KEGG" id="mass:CR152_15405"/>
<dbReference type="RefSeq" id="WP_099875791.1">
    <property type="nucleotide sequence ID" value="NZ_CP024608.1"/>
</dbReference>
<organism evidence="3 4">
    <name type="scientific">Massilia violaceinigra</name>
    <dbReference type="NCBI Taxonomy" id="2045208"/>
    <lineage>
        <taxon>Bacteria</taxon>
        <taxon>Pseudomonadati</taxon>
        <taxon>Pseudomonadota</taxon>
        <taxon>Betaproteobacteria</taxon>
        <taxon>Burkholderiales</taxon>
        <taxon>Oxalobacteraceae</taxon>
        <taxon>Telluria group</taxon>
        <taxon>Massilia</taxon>
    </lineage>
</organism>
<dbReference type="Gene3D" id="3.30.565.10">
    <property type="entry name" value="Histidine kinase-like ATPase, C-terminal domain"/>
    <property type="match status" value="1"/>
</dbReference>
<evidence type="ECO:0000256" key="1">
    <source>
        <dbReference type="SAM" id="Phobius"/>
    </source>
</evidence>
<dbReference type="GO" id="GO:0000155">
    <property type="term" value="F:phosphorelay sensor kinase activity"/>
    <property type="evidence" value="ECO:0007669"/>
    <property type="project" value="InterPro"/>
</dbReference>
<evidence type="ECO:0000313" key="4">
    <source>
        <dbReference type="Proteomes" id="UP000229897"/>
    </source>
</evidence>
<protein>
    <recommendedName>
        <fullName evidence="2">Signal transduction histidine kinase internal region domain-containing protein</fullName>
    </recommendedName>
</protein>
<sequence>MQLHFFPRDRDFWIYHCSAVAVGVMASTAIAVAWGFMVRIQFYSSLAWIPFYTLAVLVLRWLYKRRGGDAVPIARLIAIVVLYSAVAGMVIGACVTAAVAPMFLKTISAKYKKLNIPIIPSELLLNKFIDEAPKSQLFVAVWGFIYISVSSSRRIKKAEVFNLRLQNNLKEAQLSSLSNQLNPHFLFNSLNNIRFMIHEDAQRADAMITSFSDILRYSLESSQHEKVSLHHEVGIITKYLAIVKTQLEERLAFSLHIAPGLEDALMPPMVLQMLVENAIKHGLDQLQGGGTLTVSASRQGQCLLLEVHNDAPDKPVSAPAGTGIGLLNIGQRLRLLYGDLAALNTTHADGVFRVGITLPLERAA</sequence>
<gene>
    <name evidence="3" type="ORF">CR152_15405</name>
</gene>
<feature type="transmembrane region" description="Helical" evidence="1">
    <location>
        <begin position="75"/>
        <end position="104"/>
    </location>
</feature>
<dbReference type="GO" id="GO:0016020">
    <property type="term" value="C:membrane"/>
    <property type="evidence" value="ECO:0007669"/>
    <property type="project" value="InterPro"/>
</dbReference>
<keyword evidence="1" id="KW-0472">Membrane</keyword>
<dbReference type="Proteomes" id="UP000229897">
    <property type="component" value="Chromosome"/>
</dbReference>
<keyword evidence="1" id="KW-1133">Transmembrane helix</keyword>
<dbReference type="OrthoDB" id="2514702at2"/>
<feature type="domain" description="Signal transduction histidine kinase internal region" evidence="2">
    <location>
        <begin position="172"/>
        <end position="251"/>
    </location>
</feature>
<dbReference type="InterPro" id="IPR050640">
    <property type="entry name" value="Bact_2-comp_sensor_kinase"/>
</dbReference>
<dbReference type="InterPro" id="IPR010559">
    <property type="entry name" value="Sig_transdc_His_kin_internal"/>
</dbReference>
<dbReference type="Pfam" id="PF06580">
    <property type="entry name" value="His_kinase"/>
    <property type="match status" value="1"/>
</dbReference>
<dbReference type="InterPro" id="IPR036890">
    <property type="entry name" value="HATPase_C_sf"/>
</dbReference>
<reference evidence="3" key="1">
    <citation type="submission" date="2017-10" db="EMBL/GenBank/DDBJ databases">
        <title>Massilia psychrophilum sp. nov., a novel purple-pigmented bacterium isolated from Tianshan glacier, Xinjiang Municipality, China.</title>
        <authorList>
            <person name="Wang H."/>
        </authorList>
    </citation>
    <scope>NUCLEOTIDE SEQUENCE [LARGE SCALE GENOMIC DNA]</scope>
    <source>
        <strain evidence="3">B2</strain>
    </source>
</reference>
<dbReference type="EMBL" id="CP024608">
    <property type="protein sequence ID" value="ATQ75760.1"/>
    <property type="molecule type" value="Genomic_DNA"/>
</dbReference>
<feature type="transmembrane region" description="Helical" evidence="1">
    <location>
        <begin position="42"/>
        <end position="63"/>
    </location>
</feature>
<accession>A0A2D2DLC3</accession>
<keyword evidence="4" id="KW-1185">Reference proteome</keyword>
<dbReference type="SUPFAM" id="SSF55874">
    <property type="entry name" value="ATPase domain of HSP90 chaperone/DNA topoisomerase II/histidine kinase"/>
    <property type="match status" value="1"/>
</dbReference>
<dbReference type="AlphaFoldDB" id="A0A2D2DLC3"/>
<dbReference type="PANTHER" id="PTHR34220">
    <property type="entry name" value="SENSOR HISTIDINE KINASE YPDA"/>
    <property type="match status" value="1"/>
</dbReference>
<name>A0A2D2DLC3_9BURK</name>
<dbReference type="PANTHER" id="PTHR34220:SF7">
    <property type="entry name" value="SENSOR HISTIDINE KINASE YPDA"/>
    <property type="match status" value="1"/>
</dbReference>
<proteinExistence type="predicted"/>
<feature type="transmembrane region" description="Helical" evidence="1">
    <location>
        <begin position="12"/>
        <end position="36"/>
    </location>
</feature>
<keyword evidence="1" id="KW-0812">Transmembrane</keyword>
<evidence type="ECO:0000313" key="3">
    <source>
        <dbReference type="EMBL" id="ATQ75760.1"/>
    </source>
</evidence>
<evidence type="ECO:0000259" key="2">
    <source>
        <dbReference type="Pfam" id="PF06580"/>
    </source>
</evidence>